<dbReference type="Gene3D" id="3.40.640.10">
    <property type="entry name" value="Type I PLP-dependent aspartate aminotransferase-like (Major domain)"/>
    <property type="match status" value="1"/>
</dbReference>
<evidence type="ECO:0000256" key="4">
    <source>
        <dbReference type="ARBA" id="ARBA00022898"/>
    </source>
</evidence>
<dbReference type="InterPro" id="IPR015422">
    <property type="entry name" value="PyrdxlP-dep_Trfase_small"/>
</dbReference>
<evidence type="ECO:0000259" key="6">
    <source>
        <dbReference type="Pfam" id="PF00266"/>
    </source>
</evidence>
<dbReference type="InterPro" id="IPR000192">
    <property type="entry name" value="Aminotrans_V_dom"/>
</dbReference>
<protein>
    <recommendedName>
        <fullName evidence="2">cysteine desulfurase</fullName>
        <ecNumber evidence="2">2.8.1.7</ecNumber>
    </recommendedName>
</protein>
<dbReference type="InterPro" id="IPR015424">
    <property type="entry name" value="PyrdxlP-dep_Trfase"/>
</dbReference>
<dbReference type="EC" id="2.8.1.7" evidence="2"/>
<accession>A0A3B0REJ6</accession>
<evidence type="ECO:0000256" key="3">
    <source>
        <dbReference type="ARBA" id="ARBA00022679"/>
    </source>
</evidence>
<feature type="domain" description="Aminotransferase class V" evidence="6">
    <location>
        <begin position="32"/>
        <end position="400"/>
    </location>
</feature>
<dbReference type="PANTHER" id="PTHR43586:SF8">
    <property type="entry name" value="CYSTEINE DESULFURASE 1, CHLOROPLASTIC"/>
    <property type="match status" value="1"/>
</dbReference>
<dbReference type="InterPro" id="IPR010970">
    <property type="entry name" value="Cys_dSase_SufS"/>
</dbReference>
<dbReference type="CDD" id="cd06453">
    <property type="entry name" value="SufS_like"/>
    <property type="match status" value="1"/>
</dbReference>
<sequence length="412" mass="46154">MTSLPLSNYNVDEIREDFPIFKQEIYGKPLTFLDSGASAQKPQQVLDAIQKCYAEEYANIHRGVYYLSQVGTQKYEDAREKVQKFINARSHKEIIFLRGATEAINLVAQTWGRKYLTTGDEVVLSRMEHHSNIVPWQMLRDEKDIVITVAPIDDKANFLFEEFEKLLSEKVKLVAITHISNALGTITPIKKIIAAAHRVGAKVLVDGCQAVPHMRVDMQDLDADFYVFSGHKLYGPTGVGVLYAKEELLNAMPPYHGGGDMIRSVTFEETIYNDLPHKFEAGTPHIAGGIGFGAALDYVENLGFENIARHEDQLLAYALEKIRDVSGVHIVGQADHMAGIISFTMDLAHPHDIGTILDQDGICIRTGHHCAQPVMDFFDIPSTARLSLGLYNTRQDIDRFVEGLHKVNRIFS</sequence>
<dbReference type="Gene3D" id="3.90.1150.10">
    <property type="entry name" value="Aspartate Aminotransferase, domain 1"/>
    <property type="match status" value="1"/>
</dbReference>
<proteinExistence type="predicted"/>
<dbReference type="SUPFAM" id="SSF53383">
    <property type="entry name" value="PLP-dependent transferases"/>
    <property type="match status" value="1"/>
</dbReference>
<comment type="catalytic activity">
    <reaction evidence="5">
        <text>(sulfur carrier)-H + L-cysteine = (sulfur carrier)-SH + L-alanine</text>
        <dbReference type="Rhea" id="RHEA:43892"/>
        <dbReference type="Rhea" id="RHEA-COMP:14737"/>
        <dbReference type="Rhea" id="RHEA-COMP:14739"/>
        <dbReference type="ChEBI" id="CHEBI:29917"/>
        <dbReference type="ChEBI" id="CHEBI:35235"/>
        <dbReference type="ChEBI" id="CHEBI:57972"/>
        <dbReference type="ChEBI" id="CHEBI:64428"/>
        <dbReference type="EC" id="2.8.1.7"/>
    </reaction>
</comment>
<name>A0A3B0REJ6_9ZZZZ</name>
<organism evidence="7">
    <name type="scientific">hydrothermal vent metagenome</name>
    <dbReference type="NCBI Taxonomy" id="652676"/>
    <lineage>
        <taxon>unclassified sequences</taxon>
        <taxon>metagenomes</taxon>
        <taxon>ecological metagenomes</taxon>
    </lineage>
</organism>
<keyword evidence="3 7" id="KW-0808">Transferase</keyword>
<keyword evidence="4" id="KW-0663">Pyridoxal phosphate</keyword>
<dbReference type="PANTHER" id="PTHR43586">
    <property type="entry name" value="CYSTEINE DESULFURASE"/>
    <property type="match status" value="1"/>
</dbReference>
<dbReference type="GO" id="GO:0030170">
    <property type="term" value="F:pyridoxal phosphate binding"/>
    <property type="evidence" value="ECO:0007669"/>
    <property type="project" value="InterPro"/>
</dbReference>
<comment type="cofactor">
    <cofactor evidence="1">
        <name>pyridoxal 5'-phosphate</name>
        <dbReference type="ChEBI" id="CHEBI:597326"/>
    </cofactor>
</comment>
<dbReference type="InterPro" id="IPR015421">
    <property type="entry name" value="PyrdxlP-dep_Trfase_major"/>
</dbReference>
<evidence type="ECO:0000256" key="5">
    <source>
        <dbReference type="ARBA" id="ARBA00050776"/>
    </source>
</evidence>
<dbReference type="AlphaFoldDB" id="A0A3B0REJ6"/>
<dbReference type="GO" id="GO:0006534">
    <property type="term" value="P:cysteine metabolic process"/>
    <property type="evidence" value="ECO:0007669"/>
    <property type="project" value="InterPro"/>
</dbReference>
<reference evidence="7" key="1">
    <citation type="submission" date="2018-06" db="EMBL/GenBank/DDBJ databases">
        <authorList>
            <person name="Zhirakovskaya E."/>
        </authorList>
    </citation>
    <scope>NUCLEOTIDE SEQUENCE</scope>
</reference>
<gene>
    <name evidence="7" type="ORF">MNBD_ALPHA02-2455</name>
</gene>
<evidence type="ECO:0000313" key="7">
    <source>
        <dbReference type="EMBL" id="VAV87286.1"/>
    </source>
</evidence>
<dbReference type="EMBL" id="UOED01000024">
    <property type="protein sequence ID" value="VAV87286.1"/>
    <property type="molecule type" value="Genomic_DNA"/>
</dbReference>
<dbReference type="NCBIfam" id="TIGR01979">
    <property type="entry name" value="sufS"/>
    <property type="match status" value="1"/>
</dbReference>
<evidence type="ECO:0000256" key="1">
    <source>
        <dbReference type="ARBA" id="ARBA00001933"/>
    </source>
</evidence>
<dbReference type="GO" id="GO:0031071">
    <property type="term" value="F:cysteine desulfurase activity"/>
    <property type="evidence" value="ECO:0007669"/>
    <property type="project" value="UniProtKB-EC"/>
</dbReference>
<evidence type="ECO:0000256" key="2">
    <source>
        <dbReference type="ARBA" id="ARBA00012239"/>
    </source>
</evidence>
<dbReference type="Pfam" id="PF00266">
    <property type="entry name" value="Aminotran_5"/>
    <property type="match status" value="1"/>
</dbReference>